<evidence type="ECO:0000256" key="2">
    <source>
        <dbReference type="ARBA" id="ARBA00012708"/>
    </source>
</evidence>
<dbReference type="InterPro" id="IPR008811">
    <property type="entry name" value="Glycosyl_hydrolases_36"/>
</dbReference>
<dbReference type="eggNOG" id="ENOG502QPVE">
    <property type="taxonomic scope" value="Eukaryota"/>
</dbReference>
<evidence type="ECO:0000256" key="1">
    <source>
        <dbReference type="ARBA" id="ARBA00007240"/>
    </source>
</evidence>
<evidence type="ECO:0000313" key="5">
    <source>
        <dbReference type="EMBL" id="EED96566.1"/>
    </source>
</evidence>
<proteinExistence type="inferred from homology"/>
<dbReference type="EMBL" id="CM000638">
    <property type="protein sequence ID" value="EED96566.1"/>
    <property type="molecule type" value="Genomic_DNA"/>
</dbReference>
<comment type="similarity">
    <text evidence="1">Belongs to the glycosyl hydrolases 36 family.</text>
</comment>
<dbReference type="Pfam" id="PF05691">
    <property type="entry name" value="Raffinose_syn"/>
    <property type="match status" value="1"/>
</dbReference>
<evidence type="ECO:0000256" key="3">
    <source>
        <dbReference type="ARBA" id="ARBA00023277"/>
    </source>
</evidence>
<dbReference type="GeneID" id="7445527"/>
<feature type="non-terminal residue" evidence="5">
    <location>
        <position position="1"/>
    </location>
</feature>
<organism evidence="5 6">
    <name type="scientific">Thalassiosira pseudonana</name>
    <name type="common">Marine diatom</name>
    <name type="synonym">Cyclotella nana</name>
    <dbReference type="NCBI Taxonomy" id="35128"/>
    <lineage>
        <taxon>Eukaryota</taxon>
        <taxon>Sar</taxon>
        <taxon>Stramenopiles</taxon>
        <taxon>Ochrophyta</taxon>
        <taxon>Bacillariophyta</taxon>
        <taxon>Coscinodiscophyceae</taxon>
        <taxon>Thalassiosirophycidae</taxon>
        <taxon>Thalassiosirales</taxon>
        <taxon>Thalassiosiraceae</taxon>
        <taxon>Thalassiosira</taxon>
    </lineage>
</organism>
<feature type="non-terminal residue" evidence="5">
    <location>
        <position position="568"/>
    </location>
</feature>
<dbReference type="RefSeq" id="XP_002286925.1">
    <property type="nucleotide sequence ID" value="XM_002286889.1"/>
</dbReference>
<dbReference type="GO" id="GO:0016787">
    <property type="term" value="F:hydrolase activity"/>
    <property type="evidence" value="ECO:0007669"/>
    <property type="project" value="UniProtKB-KW"/>
</dbReference>
<keyword evidence="3" id="KW-0119">Carbohydrate metabolism</keyword>
<comment type="catalytic activity">
    <reaction evidence="4">
        <text>alpha-D-galactosyl-(1-&gt;3)-1D-myo-inositol + sucrose = raffinose + myo-inositol</text>
        <dbReference type="Rhea" id="RHEA:20161"/>
        <dbReference type="ChEBI" id="CHEBI:16634"/>
        <dbReference type="ChEBI" id="CHEBI:17268"/>
        <dbReference type="ChEBI" id="CHEBI:17505"/>
        <dbReference type="ChEBI" id="CHEBI:17992"/>
        <dbReference type="EC" id="2.4.1.82"/>
    </reaction>
</comment>
<accession>B8BRM7</accession>
<dbReference type="Gene3D" id="3.20.20.70">
    <property type="entry name" value="Aldolase class I"/>
    <property type="match status" value="1"/>
</dbReference>
<reference evidence="5 6" key="2">
    <citation type="journal article" date="2008" name="Nature">
        <title>The Phaeodactylum genome reveals the evolutionary history of diatom genomes.</title>
        <authorList>
            <person name="Bowler C."/>
            <person name="Allen A.E."/>
            <person name="Badger J.H."/>
            <person name="Grimwood J."/>
            <person name="Jabbari K."/>
            <person name="Kuo A."/>
            <person name="Maheswari U."/>
            <person name="Martens C."/>
            <person name="Maumus F."/>
            <person name="Otillar R.P."/>
            <person name="Rayko E."/>
            <person name="Salamov A."/>
            <person name="Vandepoele K."/>
            <person name="Beszteri B."/>
            <person name="Gruber A."/>
            <person name="Heijde M."/>
            <person name="Katinka M."/>
            <person name="Mock T."/>
            <person name="Valentin K."/>
            <person name="Verret F."/>
            <person name="Berges J.A."/>
            <person name="Brownlee C."/>
            <person name="Cadoret J.P."/>
            <person name="Chiovitti A."/>
            <person name="Choi C.J."/>
            <person name="Coesel S."/>
            <person name="De Martino A."/>
            <person name="Detter J.C."/>
            <person name="Durkin C."/>
            <person name="Falciatore A."/>
            <person name="Fournet J."/>
            <person name="Haruta M."/>
            <person name="Huysman M.J."/>
            <person name="Jenkins B.D."/>
            <person name="Jiroutova K."/>
            <person name="Jorgensen R.E."/>
            <person name="Joubert Y."/>
            <person name="Kaplan A."/>
            <person name="Kroger N."/>
            <person name="Kroth P.G."/>
            <person name="La Roche J."/>
            <person name="Lindquist E."/>
            <person name="Lommer M."/>
            <person name="Martin-Jezequel V."/>
            <person name="Lopez P.J."/>
            <person name="Lucas S."/>
            <person name="Mangogna M."/>
            <person name="McGinnis K."/>
            <person name="Medlin L.K."/>
            <person name="Montsant A."/>
            <person name="Oudot-Le Secq M.P."/>
            <person name="Napoli C."/>
            <person name="Obornik M."/>
            <person name="Parker M.S."/>
            <person name="Petit J.L."/>
            <person name="Porcel B.M."/>
            <person name="Poulsen N."/>
            <person name="Robison M."/>
            <person name="Rychlewski L."/>
            <person name="Rynearson T.A."/>
            <person name="Schmutz J."/>
            <person name="Shapiro H."/>
            <person name="Siaut M."/>
            <person name="Stanley M."/>
            <person name="Sussman M.R."/>
            <person name="Taylor A.R."/>
            <person name="Vardi A."/>
            <person name="von Dassow P."/>
            <person name="Vyverman W."/>
            <person name="Willis A."/>
            <person name="Wyrwicz L.S."/>
            <person name="Rokhsar D.S."/>
            <person name="Weissenbach J."/>
            <person name="Armbrust E.V."/>
            <person name="Green B.R."/>
            <person name="Van de Peer Y."/>
            <person name="Grigoriev I.V."/>
        </authorList>
    </citation>
    <scope>NUCLEOTIDE SEQUENCE [LARGE SCALE GENOMIC DNA]</scope>
    <source>
        <strain evidence="5 6">CCMP1335</strain>
    </source>
</reference>
<dbReference type="EC" id="2.4.1.82" evidence="2"/>
<dbReference type="Proteomes" id="UP000001449">
    <property type="component" value="Chromosome 1"/>
</dbReference>
<dbReference type="InterPro" id="IPR017853">
    <property type="entry name" value="GH"/>
</dbReference>
<dbReference type="InterPro" id="IPR013785">
    <property type="entry name" value="Aldolase_TIM"/>
</dbReference>
<dbReference type="SUPFAM" id="SSF51445">
    <property type="entry name" value="(Trans)glycosidases"/>
    <property type="match status" value="1"/>
</dbReference>
<name>B8BRM7_THAPS</name>
<dbReference type="PANTHER" id="PTHR31268:SF32">
    <property type="entry name" value="GALACTINOL--SUCROSE GALACTOSYLTRANSFERASE 2-RELATED"/>
    <property type="match status" value="1"/>
</dbReference>
<dbReference type="PANTHER" id="PTHR31268">
    <property type="match status" value="1"/>
</dbReference>
<dbReference type="GO" id="GO:0047274">
    <property type="term" value="F:galactinol-sucrose galactosyltransferase activity"/>
    <property type="evidence" value="ECO:0007669"/>
    <property type="project" value="UniProtKB-EC"/>
</dbReference>
<gene>
    <name evidence="5" type="ORF">THAPSDRAFT_31661</name>
</gene>
<keyword evidence="6" id="KW-1185">Reference proteome</keyword>
<reference evidence="5 6" key="1">
    <citation type="journal article" date="2004" name="Science">
        <title>The genome of the diatom Thalassiosira pseudonana: ecology, evolution, and metabolism.</title>
        <authorList>
            <person name="Armbrust E.V."/>
            <person name="Berges J.A."/>
            <person name="Bowler C."/>
            <person name="Green B.R."/>
            <person name="Martinez D."/>
            <person name="Putnam N.H."/>
            <person name="Zhou S."/>
            <person name="Allen A.E."/>
            <person name="Apt K.E."/>
            <person name="Bechner M."/>
            <person name="Brzezinski M.A."/>
            <person name="Chaal B.K."/>
            <person name="Chiovitti A."/>
            <person name="Davis A.K."/>
            <person name="Demarest M.S."/>
            <person name="Detter J.C."/>
            <person name="Glavina T."/>
            <person name="Goodstein D."/>
            <person name="Hadi M.Z."/>
            <person name="Hellsten U."/>
            <person name="Hildebrand M."/>
            <person name="Jenkins B.D."/>
            <person name="Jurka J."/>
            <person name="Kapitonov V.V."/>
            <person name="Kroger N."/>
            <person name="Lau W.W."/>
            <person name="Lane T.W."/>
            <person name="Larimer F.W."/>
            <person name="Lippmeier J.C."/>
            <person name="Lucas S."/>
            <person name="Medina M."/>
            <person name="Montsant A."/>
            <person name="Obornik M."/>
            <person name="Parker M.S."/>
            <person name="Palenik B."/>
            <person name="Pazour G.J."/>
            <person name="Richardson P.M."/>
            <person name="Rynearson T.A."/>
            <person name="Saito M.A."/>
            <person name="Schwartz D.C."/>
            <person name="Thamatrakoln K."/>
            <person name="Valentin K."/>
            <person name="Vardi A."/>
            <person name="Wilkerson F.P."/>
            <person name="Rokhsar D.S."/>
        </authorList>
    </citation>
    <scope>NUCLEOTIDE SEQUENCE [LARGE SCALE GENOMIC DNA]</scope>
    <source>
        <strain evidence="5 6">CCMP1335</strain>
    </source>
</reference>
<sequence>IRWMACARQTRYWTGPAFGGCTSNSSKHTTNSENFIPLDTQFLLVEWGEKKKKDSTIEPQMYALVLPLVDGSFRTSLQSERDAVGSKAKDSDTLVCHIDSFDDTVHFSSLATDPLQLRSVYILVGSNPYDMLKQGFRDVADELQTFNTLDRKQVSGMVNQFGWCSWDAFYSDVTPEGVIEGVKSLCEAGTPPRTVIIDDGWQDLENYFETETDFCRQLKAFTPNEKFQKFGLKNLVTKLKRDFGVRQVLCWHALHGYWRGISPALASSLTRQQSVAQNHLPNHSEHLLRLDPIISWDSVSLFGVGILMTPRDVKQFYDGIHSPLVEAGVDGVKIDVQSGLASVGGGVGGGPYLAKIYTEAMEDSVQSRFTSSDKAINCINCMSHSTENLYRYKHTSIVRASDDFYPNRPTSHTVHLVNVAYNSLFLREICLPDWDMFQSANPSAALHAAARAIGGCPVYVSDKPGQHDTALLRQLVLPDGSVLRASKSGVPTRDCLFQNVGRDGTTALKIWNWNAFKNNCDLPNNGSGVVGAFNVQGATWNFDRHENDVSESPQPVEAVIRPTDVDIF</sequence>
<keyword evidence="5" id="KW-0378">Hydrolase</keyword>
<evidence type="ECO:0000256" key="4">
    <source>
        <dbReference type="ARBA" id="ARBA00049426"/>
    </source>
</evidence>
<protein>
    <recommendedName>
        <fullName evidence="2">galactinol--sucrose galactosyltransferase</fullName>
        <ecNumber evidence="2">2.4.1.82</ecNumber>
    </recommendedName>
</protein>
<dbReference type="KEGG" id="tps:THAPSDRAFT_31661"/>
<dbReference type="HOGENOM" id="CLU_007066_1_1_1"/>
<dbReference type="OMA" id="HVCPVMT"/>
<dbReference type="PaxDb" id="35128-Thaps31661"/>
<evidence type="ECO:0000313" key="6">
    <source>
        <dbReference type="Proteomes" id="UP000001449"/>
    </source>
</evidence>
<dbReference type="InParanoid" id="B8BRM7"/>
<dbReference type="AlphaFoldDB" id="B8BRM7"/>